<feature type="repeat" description="ANK" evidence="7">
    <location>
        <begin position="353"/>
        <end position="385"/>
    </location>
</feature>
<dbReference type="PANTHER" id="PTHR47143">
    <property type="entry name" value="TRANSIENT RECEPTOR POTENTIAL CATION CHANNEL PROTEIN PAINLESS"/>
    <property type="match status" value="1"/>
</dbReference>
<feature type="transmembrane region" description="Helical" evidence="8">
    <location>
        <begin position="603"/>
        <end position="621"/>
    </location>
</feature>
<keyword evidence="3" id="KW-0677">Repeat</keyword>
<evidence type="ECO:0000256" key="1">
    <source>
        <dbReference type="ARBA" id="ARBA00022448"/>
    </source>
</evidence>
<feature type="transmembrane region" description="Helical" evidence="8">
    <location>
        <begin position="560"/>
        <end position="582"/>
    </location>
</feature>
<name>A0A6P8XDX4_DROAB</name>
<evidence type="ECO:0000256" key="8">
    <source>
        <dbReference type="SAM" id="Phobius"/>
    </source>
</evidence>
<dbReference type="GO" id="GO:0022857">
    <property type="term" value="F:transmembrane transporter activity"/>
    <property type="evidence" value="ECO:0007669"/>
    <property type="project" value="TreeGrafter"/>
</dbReference>
<dbReference type="PANTHER" id="PTHR47143:SF4">
    <property type="entry name" value="TRANSIENT RECEPTOR POTENTIAL CATION CHANNEL PROTEIN PAINLESS"/>
    <property type="match status" value="1"/>
</dbReference>
<sequence length="893" mass="102208">MTKVEVDAQQELNDAFEAGDFDGFYRAISHGAQPNLRSKRDGDNHMSIFEKALSTSGRAKFLNACLDAGCDPNYVNPKLNKAAIHYAIDSGSQHNVSALLKHRNAKVDVDHMYDGETALRRLIKSLDASNAPRLIIAIRLLLRKGASPNIADSDDKSLMQHVLLNENISKWTRQSLILEFLKAPQLSQFNYHEGLYFLSRHYFKGKDDQLYYLLVRPLLSLPVSEMLKTMVQYQKNTVNWDNKKMLRVLLMEHITKHTEYALEAVLATLKYNSFQEYEYVVELAVEAGSWSAVLQLLKSEFFKTVTKSTLLKTMIMQVQLKPLINCLQSNEYQECLLQLLKDQRQCTNDVDDKHKTPLHYAVLCRNEIAIKVLLREGARLGVRNDKNRWLIEDIDAKLLEEHFDYCIIGRGEKSSHEGYEIIMTCLNMTNEHNELDIAPIACMARSKELCPLLEHPLITCFLQLKWGRLTTIFLTHFIINILLNLMLWIHIWLRFPERHKNELPIRIVKSLFQVLIIYVLIVEVISFLIVKHWWRSSIDFILISMLILTNIECGDDIQRIIAVFAIMLMGIKLMDIISALPVRAISTHMLMLRQVASTFAKSLLQYSMLLFSFTLCFYVLFSKPSSMNSAKFTDSAKLTASTNSTVKEFSLSYAKLHLSFMKTIVMFNGEYDNIDANGYFSSFVVIIFMFMVMVLTNLLGGLAVGDTQTIRAQVELNAAICRTNVLYRFTGLLDGNSPRLKRGLRIFKKLMRIHAESTCDYVSIFPNQENRVEVYMANERDNVLSGQVFTGHEDGASGSETETDEPADLNLHFNTAVDANEGTSSQSCGFNKRHPYANITIENQTVARALKIIKEKEMKDINEQRQEDIRMLLMEIKNQTKNPMSTSLINNNL</sequence>
<keyword evidence="8" id="KW-1133">Transmembrane helix</keyword>
<evidence type="ECO:0000256" key="5">
    <source>
        <dbReference type="ARBA" id="ARBA00023065"/>
    </source>
</evidence>
<evidence type="ECO:0000313" key="9">
    <source>
        <dbReference type="Proteomes" id="UP000515160"/>
    </source>
</evidence>
<keyword evidence="8" id="KW-0812">Transmembrane</keyword>
<dbReference type="GO" id="GO:0034220">
    <property type="term" value="P:monoatomic ion transmembrane transport"/>
    <property type="evidence" value="ECO:0007669"/>
    <property type="project" value="UniProtKB-KW"/>
</dbReference>
<reference evidence="10" key="1">
    <citation type="submission" date="2025-08" db="UniProtKB">
        <authorList>
            <consortium name="RefSeq"/>
        </authorList>
    </citation>
    <scope>IDENTIFICATION</scope>
    <source>
        <strain evidence="10">15112-1751.03</strain>
        <tissue evidence="10">Whole Adult</tissue>
    </source>
</reference>
<dbReference type="Proteomes" id="UP000515160">
    <property type="component" value="Chromosome 2L"/>
</dbReference>
<evidence type="ECO:0000256" key="2">
    <source>
        <dbReference type="ARBA" id="ARBA00022606"/>
    </source>
</evidence>
<evidence type="ECO:0000256" key="7">
    <source>
        <dbReference type="PROSITE-ProRule" id="PRU00023"/>
    </source>
</evidence>
<dbReference type="GeneID" id="117563556"/>
<dbReference type="PROSITE" id="PS50088">
    <property type="entry name" value="ANK_REPEAT"/>
    <property type="match status" value="1"/>
</dbReference>
<protein>
    <submittedName>
        <fullName evidence="10">Transient receptor potential cation channel protein painless-like</fullName>
    </submittedName>
</protein>
<keyword evidence="9" id="KW-1185">Reference proteome</keyword>
<dbReference type="InterPro" id="IPR036770">
    <property type="entry name" value="Ankyrin_rpt-contain_sf"/>
</dbReference>
<gene>
    <name evidence="10" type="primary">LOC117563556</name>
</gene>
<dbReference type="PROSITE" id="PS50297">
    <property type="entry name" value="ANK_REP_REGION"/>
    <property type="match status" value="1"/>
</dbReference>
<keyword evidence="2" id="KW-0716">Sensory transduction</keyword>
<dbReference type="InterPro" id="IPR052076">
    <property type="entry name" value="TRP_cation_channel"/>
</dbReference>
<dbReference type="Gene3D" id="1.25.40.20">
    <property type="entry name" value="Ankyrin repeat-containing domain"/>
    <property type="match status" value="2"/>
</dbReference>
<dbReference type="AlphaFoldDB" id="A0A6P8XDX4"/>
<accession>A0A6P8XDX4</accession>
<keyword evidence="4 7" id="KW-0040">ANK repeat</keyword>
<keyword evidence="1" id="KW-0813">Transport</keyword>
<dbReference type="GO" id="GO:1902495">
    <property type="term" value="C:transmembrane transporter complex"/>
    <property type="evidence" value="ECO:0007669"/>
    <property type="project" value="TreeGrafter"/>
</dbReference>
<organism evidence="9 10">
    <name type="scientific">Drosophila albomicans</name>
    <name type="common">Fruit fly</name>
    <dbReference type="NCBI Taxonomy" id="7291"/>
    <lineage>
        <taxon>Eukaryota</taxon>
        <taxon>Metazoa</taxon>
        <taxon>Ecdysozoa</taxon>
        <taxon>Arthropoda</taxon>
        <taxon>Hexapoda</taxon>
        <taxon>Insecta</taxon>
        <taxon>Pterygota</taxon>
        <taxon>Neoptera</taxon>
        <taxon>Endopterygota</taxon>
        <taxon>Diptera</taxon>
        <taxon>Brachycera</taxon>
        <taxon>Muscomorpha</taxon>
        <taxon>Ephydroidea</taxon>
        <taxon>Drosophilidae</taxon>
        <taxon>Drosophila</taxon>
    </lineage>
</organism>
<feature type="transmembrane region" description="Helical" evidence="8">
    <location>
        <begin position="473"/>
        <end position="493"/>
    </location>
</feature>
<keyword evidence="5" id="KW-0406">Ion transport</keyword>
<keyword evidence="6" id="KW-0407">Ion channel</keyword>
<dbReference type="Pfam" id="PF00023">
    <property type="entry name" value="Ank"/>
    <property type="match status" value="1"/>
</dbReference>
<dbReference type="OrthoDB" id="2157354at2759"/>
<dbReference type="SMART" id="SM00248">
    <property type="entry name" value="ANK"/>
    <property type="match status" value="4"/>
</dbReference>
<dbReference type="SUPFAM" id="SSF48403">
    <property type="entry name" value="Ankyrin repeat"/>
    <property type="match status" value="1"/>
</dbReference>
<evidence type="ECO:0000256" key="6">
    <source>
        <dbReference type="ARBA" id="ARBA00023303"/>
    </source>
</evidence>
<keyword evidence="8" id="KW-0472">Membrane</keyword>
<dbReference type="InterPro" id="IPR002110">
    <property type="entry name" value="Ankyrin_rpt"/>
</dbReference>
<evidence type="ECO:0000256" key="3">
    <source>
        <dbReference type="ARBA" id="ARBA00022737"/>
    </source>
</evidence>
<dbReference type="RefSeq" id="XP_034097827.1">
    <property type="nucleotide sequence ID" value="XM_034241936.2"/>
</dbReference>
<evidence type="ECO:0000313" key="10">
    <source>
        <dbReference type="RefSeq" id="XP_034097827.1"/>
    </source>
</evidence>
<proteinExistence type="predicted"/>
<feature type="transmembrane region" description="Helical" evidence="8">
    <location>
        <begin position="679"/>
        <end position="704"/>
    </location>
</feature>
<evidence type="ECO:0000256" key="4">
    <source>
        <dbReference type="ARBA" id="ARBA00023043"/>
    </source>
</evidence>
<feature type="transmembrane region" description="Helical" evidence="8">
    <location>
        <begin position="514"/>
        <end position="534"/>
    </location>
</feature>